<gene>
    <name evidence="3" type="ORF">HETIRDRAFT_319506</name>
</gene>
<dbReference type="Pfam" id="PF04434">
    <property type="entry name" value="SWIM"/>
    <property type="match status" value="1"/>
</dbReference>
<dbReference type="eggNOG" id="ENOG502RSCQ">
    <property type="taxonomic scope" value="Eukaryota"/>
</dbReference>
<dbReference type="AlphaFoldDB" id="W4K3Y6"/>
<dbReference type="KEGG" id="hir:HETIRDRAFT_319506"/>
<evidence type="ECO:0000256" key="1">
    <source>
        <dbReference type="PROSITE-ProRule" id="PRU00325"/>
    </source>
</evidence>
<protein>
    <recommendedName>
        <fullName evidence="2">SWIM-type domain-containing protein</fullName>
    </recommendedName>
</protein>
<dbReference type="GeneID" id="20670603"/>
<dbReference type="OrthoDB" id="337581at2759"/>
<dbReference type="RefSeq" id="XP_009547257.1">
    <property type="nucleotide sequence ID" value="XM_009548962.1"/>
</dbReference>
<keyword evidence="4" id="KW-1185">Reference proteome</keyword>
<dbReference type="PANTHER" id="PTHR28498:SF1">
    <property type="entry name" value="ZINC FINGER SWIM DOMAIN-CONTAINING PROTEIN 7"/>
    <property type="match status" value="1"/>
</dbReference>
<sequence>MALLVSDDTVEKLSYFFTEELLLAALDLIDRECVFKYITPWGRTHFQVQGSTEVYTVFPSLSNSPTVPSFCSCPAFSFAVLISNSHLMCKHVLATRLADRLGKCIERHATQDDLVSILSRQYSNL</sequence>
<reference evidence="3 4" key="1">
    <citation type="journal article" date="2012" name="New Phytol.">
        <title>Insight into trade-off between wood decay and parasitism from the genome of a fungal forest pathogen.</title>
        <authorList>
            <person name="Olson A."/>
            <person name="Aerts A."/>
            <person name="Asiegbu F."/>
            <person name="Belbahri L."/>
            <person name="Bouzid O."/>
            <person name="Broberg A."/>
            <person name="Canback B."/>
            <person name="Coutinho P.M."/>
            <person name="Cullen D."/>
            <person name="Dalman K."/>
            <person name="Deflorio G."/>
            <person name="van Diepen L.T."/>
            <person name="Dunand C."/>
            <person name="Duplessis S."/>
            <person name="Durling M."/>
            <person name="Gonthier P."/>
            <person name="Grimwood J."/>
            <person name="Fossdal C.G."/>
            <person name="Hansson D."/>
            <person name="Henrissat B."/>
            <person name="Hietala A."/>
            <person name="Himmelstrand K."/>
            <person name="Hoffmeister D."/>
            <person name="Hogberg N."/>
            <person name="James T.Y."/>
            <person name="Karlsson M."/>
            <person name="Kohler A."/>
            <person name="Kues U."/>
            <person name="Lee Y.H."/>
            <person name="Lin Y.C."/>
            <person name="Lind M."/>
            <person name="Lindquist E."/>
            <person name="Lombard V."/>
            <person name="Lucas S."/>
            <person name="Lunden K."/>
            <person name="Morin E."/>
            <person name="Murat C."/>
            <person name="Park J."/>
            <person name="Raffaello T."/>
            <person name="Rouze P."/>
            <person name="Salamov A."/>
            <person name="Schmutz J."/>
            <person name="Solheim H."/>
            <person name="Stahlberg J."/>
            <person name="Velez H."/>
            <person name="de Vries R.P."/>
            <person name="Wiebenga A."/>
            <person name="Woodward S."/>
            <person name="Yakovlev I."/>
            <person name="Garbelotto M."/>
            <person name="Martin F."/>
            <person name="Grigoriev I.V."/>
            <person name="Stenlid J."/>
        </authorList>
    </citation>
    <scope>NUCLEOTIDE SEQUENCE [LARGE SCALE GENOMIC DNA]</scope>
    <source>
        <strain evidence="3 4">TC 32-1</strain>
    </source>
</reference>
<organism evidence="3 4">
    <name type="scientific">Heterobasidion irregulare (strain TC 32-1)</name>
    <dbReference type="NCBI Taxonomy" id="747525"/>
    <lineage>
        <taxon>Eukaryota</taxon>
        <taxon>Fungi</taxon>
        <taxon>Dikarya</taxon>
        <taxon>Basidiomycota</taxon>
        <taxon>Agaricomycotina</taxon>
        <taxon>Agaricomycetes</taxon>
        <taxon>Russulales</taxon>
        <taxon>Bondarzewiaceae</taxon>
        <taxon>Heterobasidion</taxon>
        <taxon>Heterobasidion annosum species complex</taxon>
    </lineage>
</organism>
<evidence type="ECO:0000259" key="2">
    <source>
        <dbReference type="PROSITE" id="PS50966"/>
    </source>
</evidence>
<dbReference type="InParanoid" id="W4K3Y6"/>
<dbReference type="GO" id="GO:0008270">
    <property type="term" value="F:zinc ion binding"/>
    <property type="evidence" value="ECO:0007669"/>
    <property type="project" value="UniProtKB-KW"/>
</dbReference>
<dbReference type="Proteomes" id="UP000030671">
    <property type="component" value="Unassembled WGS sequence"/>
</dbReference>
<keyword evidence="1" id="KW-0862">Zinc</keyword>
<dbReference type="GO" id="GO:0000724">
    <property type="term" value="P:double-strand break repair via homologous recombination"/>
    <property type="evidence" value="ECO:0007669"/>
    <property type="project" value="TreeGrafter"/>
</dbReference>
<dbReference type="HOGENOM" id="CLU_132858_0_1_1"/>
<dbReference type="EMBL" id="KI925459">
    <property type="protein sequence ID" value="ETW80522.1"/>
    <property type="molecule type" value="Genomic_DNA"/>
</dbReference>
<dbReference type="InterPro" id="IPR007527">
    <property type="entry name" value="Znf_SWIM"/>
</dbReference>
<dbReference type="PROSITE" id="PS50966">
    <property type="entry name" value="ZF_SWIM"/>
    <property type="match status" value="1"/>
</dbReference>
<proteinExistence type="predicted"/>
<keyword evidence="1" id="KW-0863">Zinc-finger</keyword>
<feature type="domain" description="SWIM-type" evidence="2">
    <location>
        <begin position="55"/>
        <end position="100"/>
    </location>
</feature>
<accession>W4K3Y6</accession>
<keyword evidence="1" id="KW-0479">Metal-binding</keyword>
<dbReference type="GO" id="GO:0097196">
    <property type="term" value="C:Shu complex"/>
    <property type="evidence" value="ECO:0007669"/>
    <property type="project" value="TreeGrafter"/>
</dbReference>
<evidence type="ECO:0000313" key="3">
    <source>
        <dbReference type="EMBL" id="ETW80522.1"/>
    </source>
</evidence>
<evidence type="ECO:0000313" key="4">
    <source>
        <dbReference type="Proteomes" id="UP000030671"/>
    </source>
</evidence>
<dbReference type="PANTHER" id="PTHR28498">
    <property type="entry name" value="ZINC FINGER SWIM DOMAIN-CONTAINING PROTEIN 7"/>
    <property type="match status" value="1"/>
</dbReference>
<name>W4K3Y6_HETIT</name>